<comment type="caution">
    <text evidence="1">The sequence shown here is derived from an EMBL/GenBank/DDBJ whole genome shotgun (WGS) entry which is preliminary data.</text>
</comment>
<accession>A0A0F9M5J0</accession>
<sequence length="166" mass="17187">MAANPALPATGEKFAIEEVVGTSLQYQRAKVSLGVEGAAKDLSSDNPLPVGGSTTNSASVDKVLLQFGMGKLTGLPILPLNLKVNEGKFATARTGHADISQPGSIPPGEAHLETVDTDIGLGSRARLLAGGGPHLLPPGSSGAPLQALEQNNMQPFTGFRYYIRVE</sequence>
<dbReference type="AlphaFoldDB" id="A0A0F9M5J0"/>
<proteinExistence type="predicted"/>
<organism evidence="1">
    <name type="scientific">marine sediment metagenome</name>
    <dbReference type="NCBI Taxonomy" id="412755"/>
    <lineage>
        <taxon>unclassified sequences</taxon>
        <taxon>metagenomes</taxon>
        <taxon>ecological metagenomes</taxon>
    </lineage>
</organism>
<protein>
    <submittedName>
        <fullName evidence="1">Uncharacterized protein</fullName>
    </submittedName>
</protein>
<gene>
    <name evidence="1" type="ORF">LCGC14_1196400</name>
</gene>
<reference evidence="1" key="1">
    <citation type="journal article" date="2015" name="Nature">
        <title>Complex archaea that bridge the gap between prokaryotes and eukaryotes.</title>
        <authorList>
            <person name="Spang A."/>
            <person name="Saw J.H."/>
            <person name="Jorgensen S.L."/>
            <person name="Zaremba-Niedzwiedzka K."/>
            <person name="Martijn J."/>
            <person name="Lind A.E."/>
            <person name="van Eijk R."/>
            <person name="Schleper C."/>
            <person name="Guy L."/>
            <person name="Ettema T.J."/>
        </authorList>
    </citation>
    <scope>NUCLEOTIDE SEQUENCE</scope>
</reference>
<dbReference type="EMBL" id="LAZR01006115">
    <property type="protein sequence ID" value="KKM94626.1"/>
    <property type="molecule type" value="Genomic_DNA"/>
</dbReference>
<name>A0A0F9M5J0_9ZZZZ</name>
<evidence type="ECO:0000313" key="1">
    <source>
        <dbReference type="EMBL" id="KKM94626.1"/>
    </source>
</evidence>